<proteinExistence type="predicted"/>
<dbReference type="Pfam" id="PF14367">
    <property type="entry name" value="DUF4411"/>
    <property type="match status" value="1"/>
</dbReference>
<sequence length="173" mass="19614">MLYSFDTSAILNGRRDLFRPAVFRSLWARVEDVISAGQIRSVDEVQRELARRDDDAKQWADAQTDLFCPLDEQILQAVRRILRLYPNMVRQGGRRSAADPFVIALAMVNNGTVVTQETADRQHRKAPYPRCLRRSRRALAYPDGLHRGAGMEFLKRPAEPTWSVTSLASACGL</sequence>
<dbReference type="AlphaFoldDB" id="A0A653EZV1"/>
<dbReference type="InterPro" id="IPR016541">
    <property type="entry name" value="UCP008505"/>
</dbReference>
<organism evidence="1">
    <name type="scientific">Mycobacterium riyadhense</name>
    <dbReference type="NCBI Taxonomy" id="486698"/>
    <lineage>
        <taxon>Bacteria</taxon>
        <taxon>Bacillati</taxon>
        <taxon>Actinomycetota</taxon>
        <taxon>Actinomycetes</taxon>
        <taxon>Mycobacteriales</taxon>
        <taxon>Mycobacteriaceae</taxon>
        <taxon>Mycobacterium</taxon>
    </lineage>
</organism>
<dbReference type="InterPro" id="IPR029060">
    <property type="entry name" value="PIN-like_dom_sf"/>
</dbReference>
<dbReference type="EMBL" id="LR589130">
    <property type="protein sequence ID" value="VTP02256.1"/>
    <property type="molecule type" value="Genomic_DNA"/>
</dbReference>
<accession>A0A653EZV1</accession>
<reference evidence="1" key="1">
    <citation type="submission" date="2019-05" db="EMBL/GenBank/DDBJ databases">
        <authorList>
            <person name="Naeem R."/>
            <person name="Antony C."/>
            <person name="Guan Q."/>
        </authorList>
    </citation>
    <scope>NUCLEOTIDE SEQUENCE</scope>
    <source>
        <strain evidence="1">2</strain>
    </source>
</reference>
<evidence type="ECO:0008006" key="2">
    <source>
        <dbReference type="Google" id="ProtNLM"/>
    </source>
</evidence>
<evidence type="ECO:0000313" key="1">
    <source>
        <dbReference type="EMBL" id="VTP02256.1"/>
    </source>
</evidence>
<dbReference type="Gene3D" id="3.40.50.1010">
    <property type="entry name" value="5'-nuclease"/>
    <property type="match status" value="1"/>
</dbReference>
<protein>
    <recommendedName>
        <fullName evidence="2">DUF4411 family protein</fullName>
    </recommendedName>
</protein>
<gene>
    <name evidence="1" type="ORF">BIN_B_04441</name>
</gene>
<name>A0A653EZV1_9MYCO</name>
<dbReference type="SUPFAM" id="SSF88723">
    <property type="entry name" value="PIN domain-like"/>
    <property type="match status" value="1"/>
</dbReference>